<feature type="compositionally biased region" description="Basic residues" evidence="1">
    <location>
        <begin position="240"/>
        <end position="249"/>
    </location>
</feature>
<feature type="region of interest" description="Disordered" evidence="1">
    <location>
        <begin position="1"/>
        <end position="30"/>
    </location>
</feature>
<feature type="compositionally biased region" description="Basic and acidic residues" evidence="1">
    <location>
        <begin position="264"/>
        <end position="276"/>
    </location>
</feature>
<dbReference type="Proteomes" id="UP001438707">
    <property type="component" value="Unassembled WGS sequence"/>
</dbReference>
<evidence type="ECO:0000313" key="2">
    <source>
        <dbReference type="EMBL" id="KAK9827546.1"/>
    </source>
</evidence>
<keyword evidence="3" id="KW-1185">Reference proteome</keyword>
<organism evidence="2 3">
    <name type="scientific">Apatococcus lobatus</name>
    <dbReference type="NCBI Taxonomy" id="904363"/>
    <lineage>
        <taxon>Eukaryota</taxon>
        <taxon>Viridiplantae</taxon>
        <taxon>Chlorophyta</taxon>
        <taxon>core chlorophytes</taxon>
        <taxon>Trebouxiophyceae</taxon>
        <taxon>Chlorellales</taxon>
        <taxon>Chlorellaceae</taxon>
        <taxon>Apatococcus</taxon>
    </lineage>
</organism>
<dbReference type="EMBL" id="JALJOS010000018">
    <property type="protein sequence ID" value="KAK9827546.1"/>
    <property type="molecule type" value="Genomic_DNA"/>
</dbReference>
<comment type="caution">
    <text evidence="2">The sequence shown here is derived from an EMBL/GenBank/DDBJ whole genome shotgun (WGS) entry which is preliminary data.</text>
</comment>
<evidence type="ECO:0000313" key="3">
    <source>
        <dbReference type="Proteomes" id="UP001438707"/>
    </source>
</evidence>
<protein>
    <submittedName>
        <fullName evidence="2">Uncharacterized protein</fullName>
    </submittedName>
</protein>
<gene>
    <name evidence="2" type="ORF">WJX74_009909</name>
</gene>
<name>A0AAW1R1L6_9CHLO</name>
<proteinExistence type="predicted"/>
<reference evidence="2 3" key="1">
    <citation type="journal article" date="2024" name="Nat. Commun.">
        <title>Phylogenomics reveals the evolutionary origins of lichenization in chlorophyte algae.</title>
        <authorList>
            <person name="Puginier C."/>
            <person name="Libourel C."/>
            <person name="Otte J."/>
            <person name="Skaloud P."/>
            <person name="Haon M."/>
            <person name="Grisel S."/>
            <person name="Petersen M."/>
            <person name="Berrin J.G."/>
            <person name="Delaux P.M."/>
            <person name="Dal Grande F."/>
            <person name="Keller J."/>
        </authorList>
    </citation>
    <scope>NUCLEOTIDE SEQUENCE [LARGE SCALE GENOMIC DNA]</scope>
    <source>
        <strain evidence="2 3">SAG 2145</strain>
    </source>
</reference>
<evidence type="ECO:0000256" key="1">
    <source>
        <dbReference type="SAM" id="MobiDB-lite"/>
    </source>
</evidence>
<dbReference type="AlphaFoldDB" id="A0AAW1R1L6"/>
<accession>A0AAW1R1L6</accession>
<feature type="region of interest" description="Disordered" evidence="1">
    <location>
        <begin position="264"/>
        <end position="287"/>
    </location>
</feature>
<feature type="region of interest" description="Disordered" evidence="1">
    <location>
        <begin position="217"/>
        <end position="249"/>
    </location>
</feature>
<sequence length="347" mass="38273">MFAETTVEARKKVRSRRNAKVSQEDRKHEQQEAAYAQGYYVEGGAQLDSEPLQAQLKIPPLHLRTASAHYCQLPEELRSSTLTFMDTAEALLTDAAVAYDKAISVAGFTTDGHMVFNATKAFLPITFSLIGPMLDTKHLKSGALQMLEVEKLLQQFSQALATVADSLMGLVAMEGPRLPLALTALLELLLISGNVFLATSTHPVIQALHQFELEDAEDAQHEQLQSRPSAEDPQAACMSARRRTRRQARPGRIRGLVQALRPEATEANRRAADSMHGDASGGPRRPRPVTSLIGGASSTVQVALGKTGQQDERVLARELAREVCLADLLEFHRLMEQFEEIREWLLT</sequence>